<dbReference type="PANTHER" id="PTHR44337">
    <property type="entry name" value="CARCINOEMBRYONIC ANTIGEN-RELATED CELL ADHESION MOLECULE 8"/>
    <property type="match status" value="1"/>
</dbReference>
<keyword evidence="4" id="KW-0393">Immunoglobulin domain</keyword>
<organism evidence="8 9">
    <name type="scientific">Cottoperca gobio</name>
    <name type="common">Frogmouth</name>
    <name type="synonym">Aphritis gobio</name>
    <dbReference type="NCBI Taxonomy" id="56716"/>
    <lineage>
        <taxon>Eukaryota</taxon>
        <taxon>Metazoa</taxon>
        <taxon>Chordata</taxon>
        <taxon>Craniata</taxon>
        <taxon>Vertebrata</taxon>
        <taxon>Euteleostomi</taxon>
        <taxon>Actinopterygii</taxon>
        <taxon>Neopterygii</taxon>
        <taxon>Teleostei</taxon>
        <taxon>Neoteleostei</taxon>
        <taxon>Acanthomorphata</taxon>
        <taxon>Eupercaria</taxon>
        <taxon>Perciformes</taxon>
        <taxon>Notothenioidei</taxon>
        <taxon>Bovichtidae</taxon>
        <taxon>Cottoperca</taxon>
    </lineage>
</organism>
<feature type="signal peptide" evidence="6">
    <location>
        <begin position="1"/>
        <end position="21"/>
    </location>
</feature>
<evidence type="ECO:0000259" key="7">
    <source>
        <dbReference type="PROSITE" id="PS50835"/>
    </source>
</evidence>
<dbReference type="InterPro" id="IPR036179">
    <property type="entry name" value="Ig-like_dom_sf"/>
</dbReference>
<proteinExistence type="predicted"/>
<dbReference type="RefSeq" id="XP_029299131.1">
    <property type="nucleotide sequence ID" value="XM_029443271.1"/>
</dbReference>
<evidence type="ECO:0000256" key="2">
    <source>
        <dbReference type="ARBA" id="ARBA00023157"/>
    </source>
</evidence>
<evidence type="ECO:0000256" key="1">
    <source>
        <dbReference type="ARBA" id="ARBA00022729"/>
    </source>
</evidence>
<dbReference type="InterPro" id="IPR003598">
    <property type="entry name" value="Ig_sub2"/>
</dbReference>
<dbReference type="KEGG" id="cgob:115015738"/>
<dbReference type="Pfam" id="PF13927">
    <property type="entry name" value="Ig_3"/>
    <property type="match status" value="1"/>
</dbReference>
<dbReference type="InterPro" id="IPR013783">
    <property type="entry name" value="Ig-like_fold"/>
</dbReference>
<dbReference type="PROSITE" id="PS50835">
    <property type="entry name" value="IG_LIKE"/>
    <property type="match status" value="4"/>
</dbReference>
<feature type="domain" description="Ig-like" evidence="7">
    <location>
        <begin position="128"/>
        <end position="217"/>
    </location>
</feature>
<feature type="domain" description="Ig-like" evidence="7">
    <location>
        <begin position="226"/>
        <end position="306"/>
    </location>
</feature>
<dbReference type="Pfam" id="PF07679">
    <property type="entry name" value="I-set"/>
    <property type="match status" value="2"/>
</dbReference>
<protein>
    <submittedName>
        <fullName evidence="9">Carcinoembryonic antigen-related cell adhesion molecule 5</fullName>
    </submittedName>
</protein>
<dbReference type="InterPro" id="IPR052598">
    <property type="entry name" value="IgSF_CEA-related"/>
</dbReference>
<keyword evidence="5" id="KW-1133">Transmembrane helix</keyword>
<dbReference type="Gene3D" id="2.60.40.10">
    <property type="entry name" value="Immunoglobulins"/>
    <property type="match status" value="5"/>
</dbReference>
<dbReference type="Proteomes" id="UP000504630">
    <property type="component" value="Chromosome 11"/>
</dbReference>
<reference evidence="9" key="1">
    <citation type="submission" date="2025-08" db="UniProtKB">
        <authorList>
            <consortium name="RefSeq"/>
        </authorList>
    </citation>
    <scope>IDENTIFICATION</scope>
</reference>
<name>A0A6J2QN17_COTGO</name>
<feature type="domain" description="Ig-like" evidence="7">
    <location>
        <begin position="412"/>
        <end position="492"/>
    </location>
</feature>
<dbReference type="SUPFAM" id="SSF48726">
    <property type="entry name" value="Immunoglobulin"/>
    <property type="match status" value="5"/>
</dbReference>
<evidence type="ECO:0000256" key="6">
    <source>
        <dbReference type="SAM" id="SignalP"/>
    </source>
</evidence>
<evidence type="ECO:0000256" key="4">
    <source>
        <dbReference type="ARBA" id="ARBA00023319"/>
    </source>
</evidence>
<feature type="domain" description="Ig-like" evidence="7">
    <location>
        <begin position="309"/>
        <end position="409"/>
    </location>
</feature>
<dbReference type="InParanoid" id="A0A6J2QN17"/>
<dbReference type="OrthoDB" id="6353782at2759"/>
<dbReference type="PANTHER" id="PTHR44337:SF17">
    <property type="entry name" value="CARCINOEMBRYONIC ANTIGEN-RELATED CELL ADHESION MOLECULE 5 ISOFORM X1"/>
    <property type="match status" value="1"/>
</dbReference>
<evidence type="ECO:0000256" key="5">
    <source>
        <dbReference type="SAM" id="Phobius"/>
    </source>
</evidence>
<dbReference type="SMART" id="SM00408">
    <property type="entry name" value="IGc2"/>
    <property type="match status" value="4"/>
</dbReference>
<evidence type="ECO:0000313" key="9">
    <source>
        <dbReference type="RefSeq" id="XP_029299131.1"/>
    </source>
</evidence>
<dbReference type="GeneID" id="115015738"/>
<sequence length="538" mass="57999">MDQLAFNMFLFLLSFIGCCAGQSILPDGPVDVILGRNVTLKTLVDKPDFAFMIWNFNNEKDQVHVATRSPTGIKVNKPYEGRVAVNETNGFLTLTFLTSADSGDFSLNIISSDGGTKTGEINLRVLEPVSDVVITSDLSEAIEHNSTVVLTCSAKGSFLKFAWFKGATAIVADDKRFILKEEELSSTLTINGVLRTDLSGQIYCTATNVLEKDKSAAFNLPVNYGPDTVSITPPNPAKFLRSKSNFNLSCSAVSIPPATFNWYQGQQKMEVSGSLLTLEMIEKHSLDLEVKEYTCRATNAKTQRVVPSPAVSFAVMEAISGAKVSGPIAVLIAGNSTANLSCKATAGTVKTTSWQKDGKTLSAGGRLVFSTDMSSIMINPLQKEDNGEYMCQLINPVNTDKASYKMLVNYGPESAMVKGETSVEENDNVVLTCSAASLPPANFTWKFNGTMTTTKTAEFKIEMARYKNSGTYMCEAHNPVTGKTTTYTHTMSVREEGTSEGLSDGAIAGIVIAVLVALGAAIGVIMYCRQKVPVESPY</sequence>
<feature type="chain" id="PRO_5026912167" evidence="6">
    <location>
        <begin position="22"/>
        <end position="538"/>
    </location>
</feature>
<keyword evidence="8" id="KW-1185">Reference proteome</keyword>
<dbReference type="AlphaFoldDB" id="A0A6J2QN17"/>
<keyword evidence="5" id="KW-0812">Transmembrane</keyword>
<dbReference type="InterPro" id="IPR003599">
    <property type="entry name" value="Ig_sub"/>
</dbReference>
<dbReference type="InterPro" id="IPR007110">
    <property type="entry name" value="Ig-like_dom"/>
</dbReference>
<keyword evidence="1 6" id="KW-0732">Signal</keyword>
<dbReference type="InterPro" id="IPR013098">
    <property type="entry name" value="Ig_I-set"/>
</dbReference>
<dbReference type="FunCoup" id="A0A6J2QN17">
    <property type="interactions" value="242"/>
</dbReference>
<keyword evidence="3" id="KW-0325">Glycoprotein</keyword>
<keyword evidence="2" id="KW-1015">Disulfide bond</keyword>
<evidence type="ECO:0000256" key="3">
    <source>
        <dbReference type="ARBA" id="ARBA00023180"/>
    </source>
</evidence>
<accession>A0A6J2QN17</accession>
<dbReference type="CDD" id="cd00096">
    <property type="entry name" value="Ig"/>
    <property type="match status" value="1"/>
</dbReference>
<dbReference type="SMART" id="SM00409">
    <property type="entry name" value="IG"/>
    <property type="match status" value="4"/>
</dbReference>
<keyword evidence="5" id="KW-0472">Membrane</keyword>
<gene>
    <name evidence="9" type="primary">LOC115015738</name>
</gene>
<evidence type="ECO:0000313" key="8">
    <source>
        <dbReference type="Proteomes" id="UP000504630"/>
    </source>
</evidence>
<feature type="transmembrane region" description="Helical" evidence="5">
    <location>
        <begin position="506"/>
        <end position="528"/>
    </location>
</feature>